<dbReference type="InterPro" id="IPR057268">
    <property type="entry name" value="Ribosomal_L18"/>
</dbReference>
<dbReference type="Pfam" id="PF00861">
    <property type="entry name" value="Ribosomal_L18p"/>
    <property type="match status" value="1"/>
</dbReference>
<evidence type="ECO:0000256" key="4">
    <source>
        <dbReference type="ARBA" id="ARBA00022980"/>
    </source>
</evidence>
<evidence type="ECO:0000313" key="9">
    <source>
        <dbReference type="Proteomes" id="UP000503011"/>
    </source>
</evidence>
<sequence length="129" mass="13647">MSATLLKRRRGVAAKRAVGRARRHFRVRKNVFGSAERPRLVVTRSLRHITAQIVDDAKGHTLVSASTLDASIRGGEGDKSALAGKVGALLADRAKAAGISKVVFDRGGNKYAGRLAALATAAREAGLEF</sequence>
<dbReference type="EMBL" id="AP022871">
    <property type="protein sequence ID" value="BCB86737.1"/>
    <property type="molecule type" value="Genomic_DNA"/>
</dbReference>
<dbReference type="Gene3D" id="3.30.420.100">
    <property type="match status" value="1"/>
</dbReference>
<evidence type="ECO:0000256" key="6">
    <source>
        <dbReference type="ARBA" id="ARBA00035197"/>
    </source>
</evidence>
<dbReference type="SUPFAM" id="SSF53137">
    <property type="entry name" value="Translational machinery components"/>
    <property type="match status" value="1"/>
</dbReference>
<evidence type="ECO:0000256" key="3">
    <source>
        <dbReference type="ARBA" id="ARBA00022884"/>
    </source>
</evidence>
<dbReference type="InterPro" id="IPR004389">
    <property type="entry name" value="Ribosomal_uL18_bac-type"/>
</dbReference>
<evidence type="ECO:0000256" key="1">
    <source>
        <dbReference type="ARBA" id="ARBA00007116"/>
    </source>
</evidence>
<dbReference type="Proteomes" id="UP000503011">
    <property type="component" value="Chromosome"/>
</dbReference>
<dbReference type="AlphaFoldDB" id="A0A6F8YKY1"/>
<evidence type="ECO:0000313" key="8">
    <source>
        <dbReference type="EMBL" id="BCB86737.1"/>
    </source>
</evidence>
<accession>A0A6F8YKY1</accession>
<dbReference type="PANTHER" id="PTHR12899:SF3">
    <property type="entry name" value="LARGE RIBOSOMAL SUBUNIT PROTEIN UL18M"/>
    <property type="match status" value="1"/>
</dbReference>
<evidence type="ECO:0000256" key="7">
    <source>
        <dbReference type="HAMAP-Rule" id="MF_01337"/>
    </source>
</evidence>
<dbReference type="PANTHER" id="PTHR12899">
    <property type="entry name" value="39S RIBOSOMAL PROTEIN L18, MITOCHONDRIAL"/>
    <property type="match status" value="1"/>
</dbReference>
<name>A0A6F8YKY1_9ACTN</name>
<dbReference type="NCBIfam" id="TIGR00060">
    <property type="entry name" value="L18_bact"/>
    <property type="match status" value="1"/>
</dbReference>
<comment type="similarity">
    <text evidence="1 7">Belongs to the universal ribosomal protein uL18 family.</text>
</comment>
<reference evidence="8 9" key="2">
    <citation type="submission" date="2020-03" db="EMBL/GenBank/DDBJ databases">
        <authorList>
            <person name="Ichikawa N."/>
            <person name="Kimura A."/>
            <person name="Kitahashi Y."/>
            <person name="Uohara A."/>
        </authorList>
    </citation>
    <scope>NUCLEOTIDE SEQUENCE [LARGE SCALE GENOMIC DNA]</scope>
    <source>
        <strain evidence="8 9">NBRC 105367</strain>
    </source>
</reference>
<dbReference type="CDD" id="cd00432">
    <property type="entry name" value="Ribosomal_L18_L5e"/>
    <property type="match status" value="1"/>
</dbReference>
<evidence type="ECO:0000256" key="5">
    <source>
        <dbReference type="ARBA" id="ARBA00023274"/>
    </source>
</evidence>
<organism evidence="8 9">
    <name type="scientific">Phytohabitans suffuscus</name>
    <dbReference type="NCBI Taxonomy" id="624315"/>
    <lineage>
        <taxon>Bacteria</taxon>
        <taxon>Bacillati</taxon>
        <taxon>Actinomycetota</taxon>
        <taxon>Actinomycetes</taxon>
        <taxon>Micromonosporales</taxon>
        <taxon>Micromonosporaceae</taxon>
    </lineage>
</organism>
<evidence type="ECO:0000256" key="2">
    <source>
        <dbReference type="ARBA" id="ARBA00022730"/>
    </source>
</evidence>
<protein>
    <recommendedName>
        <fullName evidence="6 7">Large ribosomal subunit protein uL18</fullName>
    </recommendedName>
</protein>
<keyword evidence="5 7" id="KW-0687">Ribonucleoprotein</keyword>
<reference evidence="8 9" key="1">
    <citation type="submission" date="2020-03" db="EMBL/GenBank/DDBJ databases">
        <title>Whole genome shotgun sequence of Phytohabitans suffuscus NBRC 105367.</title>
        <authorList>
            <person name="Komaki H."/>
            <person name="Tamura T."/>
        </authorList>
    </citation>
    <scope>NUCLEOTIDE SEQUENCE [LARGE SCALE GENOMIC DNA]</scope>
    <source>
        <strain evidence="8 9">NBRC 105367</strain>
    </source>
</reference>
<dbReference type="GO" id="GO:0006412">
    <property type="term" value="P:translation"/>
    <property type="evidence" value="ECO:0007669"/>
    <property type="project" value="UniProtKB-UniRule"/>
</dbReference>
<proteinExistence type="inferred from homology"/>
<dbReference type="InterPro" id="IPR005484">
    <property type="entry name" value="Ribosomal_uL18_bac/plant/anim"/>
</dbReference>
<keyword evidence="2 7" id="KW-0699">rRNA-binding</keyword>
<dbReference type="KEGG" id="psuu:Psuf_040500"/>
<dbReference type="RefSeq" id="WP_173158453.1">
    <property type="nucleotide sequence ID" value="NZ_AP022871.1"/>
</dbReference>
<keyword evidence="3 7" id="KW-0694">RNA-binding</keyword>
<dbReference type="GO" id="GO:0003735">
    <property type="term" value="F:structural constituent of ribosome"/>
    <property type="evidence" value="ECO:0007669"/>
    <property type="project" value="InterPro"/>
</dbReference>
<dbReference type="HAMAP" id="MF_01337_B">
    <property type="entry name" value="Ribosomal_uL18_B"/>
    <property type="match status" value="1"/>
</dbReference>
<keyword evidence="9" id="KW-1185">Reference proteome</keyword>
<keyword evidence="4 7" id="KW-0689">Ribosomal protein</keyword>
<comment type="subunit">
    <text evidence="7">Part of the 50S ribosomal subunit; part of the 5S rRNA/L5/L18/L25 subcomplex. Contacts the 5S and 23S rRNAs.</text>
</comment>
<dbReference type="GO" id="GO:0008097">
    <property type="term" value="F:5S rRNA binding"/>
    <property type="evidence" value="ECO:0007669"/>
    <property type="project" value="TreeGrafter"/>
</dbReference>
<comment type="function">
    <text evidence="7">This is one of the proteins that bind and probably mediate the attachment of the 5S RNA into the large ribosomal subunit, where it forms part of the central protuberance.</text>
</comment>
<dbReference type="GO" id="GO:0022625">
    <property type="term" value="C:cytosolic large ribosomal subunit"/>
    <property type="evidence" value="ECO:0007669"/>
    <property type="project" value="TreeGrafter"/>
</dbReference>
<dbReference type="FunFam" id="3.30.420.100:FF:000001">
    <property type="entry name" value="50S ribosomal protein L18"/>
    <property type="match status" value="1"/>
</dbReference>
<gene>
    <name evidence="7 8" type="primary">rplR</name>
    <name evidence="8" type="ORF">Psuf_040500</name>
</gene>